<accession>A0AAV4BSG5</accession>
<protein>
    <submittedName>
        <fullName evidence="2">Uncharacterized protein</fullName>
    </submittedName>
</protein>
<gene>
    <name evidence="2" type="ORF">PoB_004783400</name>
</gene>
<dbReference type="AlphaFoldDB" id="A0AAV4BSG5"/>
<dbReference type="EMBL" id="BLXT01005252">
    <property type="protein sequence ID" value="GFO21329.1"/>
    <property type="molecule type" value="Genomic_DNA"/>
</dbReference>
<keyword evidence="3" id="KW-1185">Reference proteome</keyword>
<sequence length="136" mass="15647">MEFTKGTRQRLESLKRTYRSLDLRFKELDRSNGKACKYAKTAQDFSSLEKSTQHQQVQNHHQHKHFSYVCDTINSPNVELPTSERLDNVSIEQSLQNHFTSDQSSPTTSNNSCPDCAAGKPGHIRHIGRWRLMDTV</sequence>
<reference evidence="2 3" key="1">
    <citation type="journal article" date="2021" name="Elife">
        <title>Chloroplast acquisition without the gene transfer in kleptoplastic sea slugs, Plakobranchus ocellatus.</title>
        <authorList>
            <person name="Maeda T."/>
            <person name="Takahashi S."/>
            <person name="Yoshida T."/>
            <person name="Shimamura S."/>
            <person name="Takaki Y."/>
            <person name="Nagai Y."/>
            <person name="Toyoda A."/>
            <person name="Suzuki Y."/>
            <person name="Arimoto A."/>
            <person name="Ishii H."/>
            <person name="Satoh N."/>
            <person name="Nishiyama T."/>
            <person name="Hasebe M."/>
            <person name="Maruyama T."/>
            <person name="Minagawa J."/>
            <person name="Obokata J."/>
            <person name="Shigenobu S."/>
        </authorList>
    </citation>
    <scope>NUCLEOTIDE SEQUENCE [LARGE SCALE GENOMIC DNA]</scope>
</reference>
<evidence type="ECO:0000313" key="3">
    <source>
        <dbReference type="Proteomes" id="UP000735302"/>
    </source>
</evidence>
<evidence type="ECO:0000313" key="2">
    <source>
        <dbReference type="EMBL" id="GFO21329.1"/>
    </source>
</evidence>
<organism evidence="2 3">
    <name type="scientific">Plakobranchus ocellatus</name>
    <dbReference type="NCBI Taxonomy" id="259542"/>
    <lineage>
        <taxon>Eukaryota</taxon>
        <taxon>Metazoa</taxon>
        <taxon>Spiralia</taxon>
        <taxon>Lophotrochozoa</taxon>
        <taxon>Mollusca</taxon>
        <taxon>Gastropoda</taxon>
        <taxon>Heterobranchia</taxon>
        <taxon>Euthyneura</taxon>
        <taxon>Panpulmonata</taxon>
        <taxon>Sacoglossa</taxon>
        <taxon>Placobranchoidea</taxon>
        <taxon>Plakobranchidae</taxon>
        <taxon>Plakobranchus</taxon>
    </lineage>
</organism>
<dbReference type="Proteomes" id="UP000735302">
    <property type="component" value="Unassembled WGS sequence"/>
</dbReference>
<comment type="caution">
    <text evidence="2">The sequence shown here is derived from an EMBL/GenBank/DDBJ whole genome shotgun (WGS) entry which is preliminary data.</text>
</comment>
<proteinExistence type="predicted"/>
<evidence type="ECO:0000256" key="1">
    <source>
        <dbReference type="SAM" id="MobiDB-lite"/>
    </source>
</evidence>
<feature type="compositionally biased region" description="Polar residues" evidence="1">
    <location>
        <begin position="95"/>
        <end position="113"/>
    </location>
</feature>
<feature type="region of interest" description="Disordered" evidence="1">
    <location>
        <begin position="95"/>
        <end position="118"/>
    </location>
</feature>
<name>A0AAV4BSG5_9GAST</name>